<keyword evidence="4" id="KW-0067">ATP-binding</keyword>
<dbReference type="InterPro" id="IPR027417">
    <property type="entry name" value="P-loop_NTPase"/>
</dbReference>
<evidence type="ECO:0000313" key="7">
    <source>
        <dbReference type="EMBL" id="MCP2331110.1"/>
    </source>
</evidence>
<dbReference type="SMART" id="SM00487">
    <property type="entry name" value="DEXDc"/>
    <property type="match status" value="1"/>
</dbReference>
<dbReference type="PANTHER" id="PTHR47961">
    <property type="entry name" value="DNA POLYMERASE THETA, PUTATIVE (AFU_ORTHOLOGUE AFUA_1G05260)-RELATED"/>
    <property type="match status" value="1"/>
</dbReference>
<feature type="domain" description="Helicase ATP-binding" evidence="5">
    <location>
        <begin position="166"/>
        <end position="335"/>
    </location>
</feature>
<dbReference type="Pfam" id="PF00271">
    <property type="entry name" value="Helicase_C"/>
    <property type="match status" value="1"/>
</dbReference>
<keyword evidence="8" id="KW-1185">Reference proteome</keyword>
<dbReference type="RefSeq" id="WP_051314344.1">
    <property type="nucleotide sequence ID" value="NZ_AUBJ02000001.1"/>
</dbReference>
<dbReference type="PROSITE" id="PS51192">
    <property type="entry name" value="HELICASE_ATP_BIND_1"/>
    <property type="match status" value="1"/>
</dbReference>
<dbReference type="SUPFAM" id="SSF52540">
    <property type="entry name" value="P-loop containing nucleoside triphosphate hydrolases"/>
    <property type="match status" value="1"/>
</dbReference>
<feature type="domain" description="Helicase C-terminal" evidence="6">
    <location>
        <begin position="367"/>
        <end position="540"/>
    </location>
</feature>
<dbReference type="InterPro" id="IPR036390">
    <property type="entry name" value="WH_DNA-bd_sf"/>
</dbReference>
<comment type="caution">
    <text evidence="7">The sequence shown here is derived from an EMBL/GenBank/DDBJ whole genome shotgun (WGS) entry which is preliminary data.</text>
</comment>
<dbReference type="InterPro" id="IPR011545">
    <property type="entry name" value="DEAD/DEAH_box_helicase_dom"/>
</dbReference>
<evidence type="ECO:0000256" key="1">
    <source>
        <dbReference type="ARBA" id="ARBA00022741"/>
    </source>
</evidence>
<keyword evidence="1" id="KW-0547">Nucleotide-binding</keyword>
<evidence type="ECO:0000256" key="2">
    <source>
        <dbReference type="ARBA" id="ARBA00022801"/>
    </source>
</evidence>
<protein>
    <submittedName>
        <fullName evidence="7">Helicase</fullName>
    </submittedName>
</protein>
<dbReference type="InterPro" id="IPR050474">
    <property type="entry name" value="Hel308_SKI2-like"/>
</dbReference>
<evidence type="ECO:0000256" key="4">
    <source>
        <dbReference type="ARBA" id="ARBA00022840"/>
    </source>
</evidence>
<dbReference type="PROSITE" id="PS51194">
    <property type="entry name" value="HELICASE_CTER"/>
    <property type="match status" value="1"/>
</dbReference>
<dbReference type="Gene3D" id="3.40.50.300">
    <property type="entry name" value="P-loop containing nucleotide triphosphate hydrolases"/>
    <property type="match status" value="2"/>
</dbReference>
<sequence>MSLPADELWRPVGGTIPRRQWMKITDPDALPAEVPGDTEFRVLLPADDRFTVLREKLAASSIPVRQVPYLLEQETIAEYQDARGRDRLTVISAECDLGRVGPARLVRTDGRSAEAAREAFDLLWHAHADTGPAAGTTVPVAELTPPEWARFLPFPTFNPAQAEAVPHVVDHDGHLMVVAPTGSGKTVIGMAAALRAILGQGRKAAWLVPQRSLTDELDQELQGWRGHGLRVERLSGEYSVDVGRVRDADLWVATTEKFEAICRTSSLREALDEVGCVIVDEIHLLGDQTRGPVLEALLARMRGDATALRLVGLSATVSNADQVATWLGARLVRIGWRPSRLTWQLPMIPISGDWAATDATRTRLAASITDRVTADGGSVLVFCGSKRSVRRTALIIAASRGARTDGVHPDDLERLHEVCLGAGVGLHYKGWDHRREAERGFRSRELSVLVATSTVAAGVNLPARAVVVRDTQVGFDEIDVATVQQMFGRAGRVGAGEDQGWAFLVVDETERPRWQGRLVAGNTVSSQIQSSLPDHVLAEAVQQRLSTVEEAEAWWVGTLAHHQGSRSLAPLRQALSFLVDGDFLTATTGSDGVERFTPTELGVLTARLMVSTTVGQQLRTALARAAVPGDADAAERVLVDTLAGVVPRLLNAPVSEDIKPTVARLLATGGRLDVTPDPEPRAGAGRGPLVSHTAYAQGDLARAVLLTVANSPRSFHPRARVIGGIPYPTMYAVLEEAPRYLHWLGTQGQLGTVHPWVAIVAADLGRRVRWRRCQPSRGAGRLLWMVEQMATPVHAADGVPPLFRAATARGLTSPDWTSSGMPRNCRLDEADYAALLRDRATRVQVEELGDLVRATGPTGCVLATWAGRAFHLTPLHRGEAESHYPEGPVRHRGAAVFTWRGDYRALGWLADYDGFAPEADAD</sequence>
<accession>A0ABT1JF38</accession>
<gene>
    <name evidence="7" type="ORF">G443_001380</name>
</gene>
<organism evidence="7 8">
    <name type="scientific">Actinoalloteichus caeruleus DSM 43889</name>
    <dbReference type="NCBI Taxonomy" id="1120930"/>
    <lineage>
        <taxon>Bacteria</taxon>
        <taxon>Bacillati</taxon>
        <taxon>Actinomycetota</taxon>
        <taxon>Actinomycetes</taxon>
        <taxon>Pseudonocardiales</taxon>
        <taxon>Pseudonocardiaceae</taxon>
        <taxon>Actinoalloteichus</taxon>
        <taxon>Actinoalloteichus cyanogriseus</taxon>
    </lineage>
</organism>
<reference evidence="7 8" key="1">
    <citation type="submission" date="2013-07" db="EMBL/GenBank/DDBJ databases">
        <authorList>
            <consortium name="DOE Joint Genome Institute"/>
            <person name="Reeve W."/>
            <person name="Huntemann M."/>
            <person name="Han J."/>
            <person name="Chen A."/>
            <person name="Kyrpides N."/>
            <person name="Mavromatis K."/>
            <person name="Markowitz V."/>
            <person name="Palaniappan K."/>
            <person name="Ivanova N."/>
            <person name="Schaumberg A."/>
            <person name="Pati A."/>
            <person name="Liolios K."/>
            <person name="Nordberg H.P."/>
            <person name="Cantor M.N."/>
            <person name="Hua S.X."/>
            <person name="Woyke T."/>
        </authorList>
    </citation>
    <scope>NUCLEOTIDE SEQUENCE [LARGE SCALE GENOMIC DNA]</scope>
    <source>
        <strain evidence="7 8">DSM 43889</strain>
    </source>
</reference>
<dbReference type="InterPro" id="IPR014001">
    <property type="entry name" value="Helicase_ATP-bd"/>
</dbReference>
<dbReference type="GO" id="GO:0004386">
    <property type="term" value="F:helicase activity"/>
    <property type="evidence" value="ECO:0007669"/>
    <property type="project" value="UniProtKB-KW"/>
</dbReference>
<evidence type="ECO:0000259" key="6">
    <source>
        <dbReference type="PROSITE" id="PS51194"/>
    </source>
</evidence>
<evidence type="ECO:0000256" key="3">
    <source>
        <dbReference type="ARBA" id="ARBA00022806"/>
    </source>
</evidence>
<reference evidence="7 8" key="2">
    <citation type="submission" date="2022-06" db="EMBL/GenBank/DDBJ databases">
        <title>Genomic Encyclopedia of Type Strains, Phase I: the one thousand microbial genomes (KMG-I) project.</title>
        <authorList>
            <person name="Kyrpides N."/>
        </authorList>
    </citation>
    <scope>NUCLEOTIDE SEQUENCE [LARGE SCALE GENOMIC DNA]</scope>
    <source>
        <strain evidence="7 8">DSM 43889</strain>
    </source>
</reference>
<dbReference type="EMBL" id="AUBJ02000001">
    <property type="protein sequence ID" value="MCP2331110.1"/>
    <property type="molecule type" value="Genomic_DNA"/>
</dbReference>
<keyword evidence="3 7" id="KW-0347">Helicase</keyword>
<evidence type="ECO:0000259" key="5">
    <source>
        <dbReference type="PROSITE" id="PS51192"/>
    </source>
</evidence>
<dbReference type="PANTHER" id="PTHR47961:SF6">
    <property type="entry name" value="DNA-DIRECTED DNA POLYMERASE"/>
    <property type="match status" value="1"/>
</dbReference>
<dbReference type="Pfam" id="PF00270">
    <property type="entry name" value="DEAD"/>
    <property type="match status" value="1"/>
</dbReference>
<name>A0ABT1JF38_ACTCY</name>
<keyword evidence="2" id="KW-0378">Hydrolase</keyword>
<dbReference type="InterPro" id="IPR001650">
    <property type="entry name" value="Helicase_C-like"/>
</dbReference>
<dbReference type="SMART" id="SM00490">
    <property type="entry name" value="HELICc"/>
    <property type="match status" value="1"/>
</dbReference>
<dbReference type="Proteomes" id="UP000791080">
    <property type="component" value="Unassembled WGS sequence"/>
</dbReference>
<proteinExistence type="predicted"/>
<evidence type="ECO:0000313" key="8">
    <source>
        <dbReference type="Proteomes" id="UP000791080"/>
    </source>
</evidence>
<dbReference type="SUPFAM" id="SSF46785">
    <property type="entry name" value="Winged helix' DNA-binding domain"/>
    <property type="match status" value="1"/>
</dbReference>